<sequence>MKIYLTAIIKAKEEHQAEVLEVLQNMVKETRKEEACELYSLHQGTEDKNQFVFYEIWKSKEGLEYHNQQPYIQAFGALVDEKLQEKPHIYTTHIIS</sequence>
<dbReference type="InterPro" id="IPR011008">
    <property type="entry name" value="Dimeric_a/b-barrel"/>
</dbReference>
<feature type="domain" description="ABM" evidence="1">
    <location>
        <begin position="3"/>
        <end position="94"/>
    </location>
</feature>
<evidence type="ECO:0000313" key="5">
    <source>
        <dbReference type="Proteomes" id="UP000501570"/>
    </source>
</evidence>
<dbReference type="PROSITE" id="PS51725">
    <property type="entry name" value="ABM"/>
    <property type="match status" value="1"/>
</dbReference>
<dbReference type="KEGG" id="cgn:OK18_12645"/>
<dbReference type="InterPro" id="IPR050744">
    <property type="entry name" value="AI-2_Isomerase_LsrG"/>
</dbReference>
<organism evidence="2 4">
    <name type="scientific">Chryseobacterium gallinarum</name>
    <dbReference type="NCBI Taxonomy" id="1324352"/>
    <lineage>
        <taxon>Bacteria</taxon>
        <taxon>Pseudomonadati</taxon>
        <taxon>Bacteroidota</taxon>
        <taxon>Flavobacteriia</taxon>
        <taxon>Flavobacteriales</taxon>
        <taxon>Weeksellaceae</taxon>
        <taxon>Chryseobacterium group</taxon>
        <taxon>Chryseobacterium</taxon>
    </lineage>
</organism>
<proteinExistence type="predicted"/>
<protein>
    <submittedName>
        <fullName evidence="2">Antibiotic biosynthesis monooxygenase</fullName>
    </submittedName>
</protein>
<dbReference type="PATRIC" id="fig|1324352.5.peg.2629"/>
<name>A0A0G3M2D6_CHRGL</name>
<dbReference type="GO" id="GO:0004497">
    <property type="term" value="F:monooxygenase activity"/>
    <property type="evidence" value="ECO:0007669"/>
    <property type="project" value="UniProtKB-KW"/>
</dbReference>
<dbReference type="SUPFAM" id="SSF54909">
    <property type="entry name" value="Dimeric alpha+beta barrel"/>
    <property type="match status" value="1"/>
</dbReference>
<keyword evidence="5" id="KW-1185">Reference proteome</keyword>
<dbReference type="EMBL" id="CP050995">
    <property type="protein sequence ID" value="QIY90860.1"/>
    <property type="molecule type" value="Genomic_DNA"/>
</dbReference>
<dbReference type="Proteomes" id="UP000501570">
    <property type="component" value="Chromosome"/>
</dbReference>
<dbReference type="STRING" id="1324352.OK18_12645"/>
<dbReference type="Pfam" id="PF03992">
    <property type="entry name" value="ABM"/>
    <property type="match status" value="1"/>
</dbReference>
<dbReference type="Proteomes" id="UP000035213">
    <property type="component" value="Chromosome"/>
</dbReference>
<evidence type="ECO:0000313" key="3">
    <source>
        <dbReference type="EMBL" id="QIY90860.1"/>
    </source>
</evidence>
<dbReference type="AlphaFoldDB" id="A0A0G3M2D6"/>
<evidence type="ECO:0000313" key="2">
    <source>
        <dbReference type="EMBL" id="AKK73346.1"/>
    </source>
</evidence>
<keyword evidence="2" id="KW-0560">Oxidoreductase</keyword>
<reference evidence="2 4" key="1">
    <citation type="submission" date="2014-11" db="EMBL/GenBank/DDBJ databases">
        <authorList>
            <person name="Park G.-S."/>
            <person name="Hong S.-J."/>
            <person name="Jung B.K."/>
            <person name="Khan A.R."/>
            <person name="Kwak Y."/>
            <person name="Shin J.-H."/>
        </authorList>
    </citation>
    <scope>NUCLEOTIDE SEQUENCE [LARGE SCALE GENOMIC DNA]</scope>
    <source>
        <strain evidence="2 4">DSM 27622</strain>
    </source>
</reference>
<reference evidence="3 5" key="2">
    <citation type="submission" date="2019-09" db="EMBL/GenBank/DDBJ databases">
        <title>FDA dAtabase for Regulatory Grade micrObial Sequences (FDA-ARGOS): Supporting development and validation of Infectious Disease Dx tests.</title>
        <authorList>
            <person name="Sciortino C."/>
            <person name="Tallon L."/>
            <person name="Sadzewicz L."/>
            <person name="Vavikolanu K."/>
            <person name="Mehta A."/>
            <person name="Aluvathingal J."/>
            <person name="Nadendla S."/>
            <person name="Nandy P."/>
            <person name="Geyer C."/>
            <person name="Yan Y."/>
            <person name="Sichtig H."/>
        </authorList>
    </citation>
    <scope>NUCLEOTIDE SEQUENCE [LARGE SCALE GENOMIC DNA]</scope>
    <source>
        <strain evidence="3 5">FDAARGOS_636</strain>
    </source>
</reference>
<accession>A0A0G3M2D6</accession>
<dbReference type="EMBL" id="CP009928">
    <property type="protein sequence ID" value="AKK73346.1"/>
    <property type="molecule type" value="Genomic_DNA"/>
</dbReference>
<evidence type="ECO:0000259" key="1">
    <source>
        <dbReference type="PROSITE" id="PS51725"/>
    </source>
</evidence>
<evidence type="ECO:0000313" key="4">
    <source>
        <dbReference type="Proteomes" id="UP000035213"/>
    </source>
</evidence>
<dbReference type="PANTHER" id="PTHR33336">
    <property type="entry name" value="QUINOL MONOOXYGENASE YGIN-RELATED"/>
    <property type="match status" value="1"/>
</dbReference>
<gene>
    <name evidence="3" type="ORF">FOB44_09400</name>
    <name evidence="2" type="ORF">OK18_12645</name>
</gene>
<dbReference type="InterPro" id="IPR007138">
    <property type="entry name" value="ABM_dom"/>
</dbReference>
<dbReference type="RefSeq" id="WP_053328211.1">
    <property type="nucleotide sequence ID" value="NZ_CP009928.1"/>
</dbReference>
<dbReference type="OrthoDB" id="9806189at2"/>
<dbReference type="PANTHER" id="PTHR33336:SF3">
    <property type="entry name" value="ABM DOMAIN-CONTAINING PROTEIN"/>
    <property type="match status" value="1"/>
</dbReference>
<dbReference type="Gene3D" id="3.30.70.100">
    <property type="match status" value="1"/>
</dbReference>
<keyword evidence="2" id="KW-0503">Monooxygenase</keyword>